<dbReference type="SUPFAM" id="SSF51905">
    <property type="entry name" value="FAD/NAD(P)-binding domain"/>
    <property type="match status" value="1"/>
</dbReference>
<dbReference type="EMBL" id="DTDH01000172">
    <property type="protein sequence ID" value="HGT99017.1"/>
    <property type="molecule type" value="Genomic_DNA"/>
</dbReference>
<protein>
    <recommendedName>
        <fullName evidence="3">NAD(P)/FAD-dependent oxidoreductase</fullName>
    </recommendedName>
</protein>
<proteinExistence type="predicted"/>
<evidence type="ECO:0000313" key="1">
    <source>
        <dbReference type="EMBL" id="HFQ79141.1"/>
    </source>
</evidence>
<sequence>MDVDVVVIGSGISALKALYVAKLYNRNALAVDVHGGDGGYIQLLDGGDTVAKAPLFIDPDEANFFHSLGIDVKCYEVTHSVLKSGDYVLKTVGFIDIDVQMNWFTRWLNSNRLCFDVELFTKLKKSYRFPTYRPIHSVANIRKIDVEKKILALSTGTIVKYSKIVYTWPLELLSQNLYPNSIKNIIEQFLNQLELEYVSLYIYTTLAKSIEPKKNLITIYTHATKASKIHTTITLHLHNKKIMYTTTSYTKQYPLIPGIREKISSELKKHRITNPIDTLKRHYTNITYGLLNKVNENILKELEQLLENHDIILFGRIAQWREKTIKEILTDKTIEQKIA</sequence>
<reference evidence="2" key="1">
    <citation type="journal article" date="2020" name="mSystems">
        <title>Genome- and Community-Level Interaction Insights into Carbon Utilization and Element Cycling Functions of Hydrothermarchaeota in Hydrothermal Sediment.</title>
        <authorList>
            <person name="Zhou Z."/>
            <person name="Liu Y."/>
            <person name="Xu W."/>
            <person name="Pan J."/>
            <person name="Luo Z.H."/>
            <person name="Li M."/>
        </authorList>
    </citation>
    <scope>NUCLEOTIDE SEQUENCE [LARGE SCALE GENOMIC DNA]</scope>
    <source>
        <strain evidence="1">SpSt-629</strain>
        <strain evidence="2">SpSt-688</strain>
    </source>
</reference>
<comment type="caution">
    <text evidence="2">The sequence shown here is derived from an EMBL/GenBank/DDBJ whole genome shotgun (WGS) entry which is preliminary data.</text>
</comment>
<accession>A0A7J3MZQ6</accession>
<evidence type="ECO:0008006" key="3">
    <source>
        <dbReference type="Google" id="ProtNLM"/>
    </source>
</evidence>
<dbReference type="AlphaFoldDB" id="A0A7J3MZQ6"/>
<name>A0A7J3MZQ6_9CREN</name>
<organism evidence="2">
    <name type="scientific">Ignisphaera aggregans</name>
    <dbReference type="NCBI Taxonomy" id="334771"/>
    <lineage>
        <taxon>Archaea</taxon>
        <taxon>Thermoproteota</taxon>
        <taxon>Thermoprotei</taxon>
        <taxon>Desulfurococcales</taxon>
        <taxon>Desulfurococcaceae</taxon>
        <taxon>Ignisphaera</taxon>
    </lineage>
</organism>
<dbReference type="EMBL" id="DTAU01000105">
    <property type="protein sequence ID" value="HFQ79141.1"/>
    <property type="molecule type" value="Genomic_DNA"/>
</dbReference>
<evidence type="ECO:0000313" key="2">
    <source>
        <dbReference type="EMBL" id="HGT99017.1"/>
    </source>
</evidence>
<dbReference type="Gene3D" id="3.50.50.60">
    <property type="entry name" value="FAD/NAD(P)-binding domain"/>
    <property type="match status" value="1"/>
</dbReference>
<gene>
    <name evidence="1" type="ORF">ENT99_05500</name>
    <name evidence="2" type="ORF">ENU64_06275</name>
</gene>
<dbReference type="InterPro" id="IPR036188">
    <property type="entry name" value="FAD/NAD-bd_sf"/>
</dbReference>